<dbReference type="CDD" id="cd05403">
    <property type="entry name" value="NT_KNTase_like"/>
    <property type="match status" value="1"/>
</dbReference>
<accession>A0A1F6WMZ0</accession>
<dbReference type="Gene3D" id="3.30.460.10">
    <property type="entry name" value="Beta Polymerase, domain 2"/>
    <property type="match status" value="1"/>
</dbReference>
<dbReference type="GO" id="GO:0016779">
    <property type="term" value="F:nucleotidyltransferase activity"/>
    <property type="evidence" value="ECO:0007669"/>
    <property type="project" value="InterPro"/>
</dbReference>
<dbReference type="SUPFAM" id="SSF81301">
    <property type="entry name" value="Nucleotidyltransferase"/>
    <property type="match status" value="1"/>
</dbReference>
<comment type="caution">
    <text evidence="2">The sequence shown here is derived from an EMBL/GenBank/DDBJ whole genome shotgun (WGS) entry which is preliminary data.</text>
</comment>
<dbReference type="InterPro" id="IPR002934">
    <property type="entry name" value="Polymerase_NTP_transf_dom"/>
</dbReference>
<evidence type="ECO:0000313" key="2">
    <source>
        <dbReference type="EMBL" id="OGI83186.1"/>
    </source>
</evidence>
<dbReference type="InterPro" id="IPR043519">
    <property type="entry name" value="NT_sf"/>
</dbReference>
<evidence type="ECO:0000313" key="3">
    <source>
        <dbReference type="Proteomes" id="UP000178184"/>
    </source>
</evidence>
<dbReference type="Proteomes" id="UP000178184">
    <property type="component" value="Unassembled WGS sequence"/>
</dbReference>
<dbReference type="AlphaFoldDB" id="A0A1F6WMZ0"/>
<protein>
    <recommendedName>
        <fullName evidence="1">Polymerase nucleotidyl transferase domain-containing protein</fullName>
    </recommendedName>
</protein>
<evidence type="ECO:0000259" key="1">
    <source>
        <dbReference type="Pfam" id="PF01909"/>
    </source>
</evidence>
<gene>
    <name evidence="2" type="ORF">A2903_02655</name>
</gene>
<organism evidence="2 3">
    <name type="scientific">Candidatus Nomurabacteria bacterium RIFCSPLOWO2_01_FULL_33_17</name>
    <dbReference type="NCBI Taxonomy" id="1801764"/>
    <lineage>
        <taxon>Bacteria</taxon>
        <taxon>Candidatus Nomuraibacteriota</taxon>
    </lineage>
</organism>
<dbReference type="Pfam" id="PF01909">
    <property type="entry name" value="NTP_transf_2"/>
    <property type="match status" value="1"/>
</dbReference>
<dbReference type="EMBL" id="MFUO01000034">
    <property type="protein sequence ID" value="OGI83186.1"/>
    <property type="molecule type" value="Genomic_DNA"/>
</dbReference>
<sequence>MFQEKIIDILKNKYKQEVLGMCIYGSRAGNVYSENSDMDVLVLVKENSLKVQSVFLKDEGIFIECFIFDINDFLQIKNQIEIDSSSWDGIVVHWLQEPIKILKDTDKILENIIMEVKSKTLIVTEEYKNKLIQNVSREIECLTRYHKNDKEEYQQAFILKFNYLVTQLLVLYLALRNEPWWGEKNALIYLKNQNSSIYENYLKMLKTTNNQEKMINLEQFLVELCTDGYSLLGYATEPVVSFKG</sequence>
<proteinExistence type="predicted"/>
<feature type="domain" description="Polymerase nucleotidyl transferase" evidence="1">
    <location>
        <begin position="4"/>
        <end position="61"/>
    </location>
</feature>
<name>A0A1F6WMZ0_9BACT</name>
<reference evidence="2 3" key="1">
    <citation type="journal article" date="2016" name="Nat. Commun.">
        <title>Thousands of microbial genomes shed light on interconnected biogeochemical processes in an aquifer system.</title>
        <authorList>
            <person name="Anantharaman K."/>
            <person name="Brown C.T."/>
            <person name="Hug L.A."/>
            <person name="Sharon I."/>
            <person name="Castelle C.J."/>
            <person name="Probst A.J."/>
            <person name="Thomas B.C."/>
            <person name="Singh A."/>
            <person name="Wilkins M.J."/>
            <person name="Karaoz U."/>
            <person name="Brodie E.L."/>
            <person name="Williams K.H."/>
            <person name="Hubbard S.S."/>
            <person name="Banfield J.F."/>
        </authorList>
    </citation>
    <scope>NUCLEOTIDE SEQUENCE [LARGE SCALE GENOMIC DNA]</scope>
</reference>